<name>A0AAI9C4G0_STEMA</name>
<evidence type="ECO:0008006" key="4">
    <source>
        <dbReference type="Google" id="ProtNLM"/>
    </source>
</evidence>
<dbReference type="EMBL" id="ABLOJW010000050">
    <property type="protein sequence ID" value="EKT4095207.1"/>
    <property type="molecule type" value="Genomic_DNA"/>
</dbReference>
<keyword evidence="1" id="KW-0732">Signal</keyword>
<feature type="chain" id="PRO_5042551222" description="CS1 type fimbrial major subunit" evidence="1">
    <location>
        <begin position="24"/>
        <end position="164"/>
    </location>
</feature>
<proteinExistence type="predicted"/>
<evidence type="ECO:0000313" key="3">
    <source>
        <dbReference type="Proteomes" id="UP001218208"/>
    </source>
</evidence>
<accession>A0AAI9C4G0</accession>
<dbReference type="InterPro" id="IPR007540">
    <property type="entry name" value="Fimbrial_CS1-type"/>
</dbReference>
<dbReference type="RefSeq" id="WP_110712456.1">
    <property type="nucleotide sequence ID" value="NZ_CP029773.1"/>
</dbReference>
<sequence>MSLKTTLMVAATALLITPAVALAATETKSITVNVTADVPNTAGLQVSTPDGWEGLPQNLPWDTARQTLSDLTGRVINIKSPAAISAYLSAPAQMASAADVVDLVVKLDNVVVPATSAAKITVATAEQAKAGKSLAFAIAPTVPTDGYKQGSYGGQFHMIFESDI</sequence>
<feature type="signal peptide" evidence="1">
    <location>
        <begin position="1"/>
        <end position="23"/>
    </location>
</feature>
<evidence type="ECO:0000256" key="1">
    <source>
        <dbReference type="SAM" id="SignalP"/>
    </source>
</evidence>
<dbReference type="AlphaFoldDB" id="A0AAI9C4G0"/>
<evidence type="ECO:0000313" key="2">
    <source>
        <dbReference type="EMBL" id="EKT4095207.1"/>
    </source>
</evidence>
<dbReference type="Pfam" id="PF04449">
    <property type="entry name" value="Fimbrial_CS1"/>
    <property type="match status" value="1"/>
</dbReference>
<reference evidence="2" key="1">
    <citation type="submission" date="2022-07" db="EMBL/GenBank/DDBJ databases">
        <authorList>
            <consortium name="DAFM: The Division of Animal and Food Microbiology"/>
        </authorList>
    </citation>
    <scope>NUCLEOTIDE SEQUENCE</scope>
    <source>
        <strain evidence="2">19MO01SH01-2</strain>
    </source>
</reference>
<dbReference type="Proteomes" id="UP001218208">
    <property type="component" value="Unassembled WGS sequence"/>
</dbReference>
<protein>
    <recommendedName>
        <fullName evidence="4">CS1 type fimbrial major subunit</fullName>
    </recommendedName>
</protein>
<dbReference type="GO" id="GO:0009289">
    <property type="term" value="C:pilus"/>
    <property type="evidence" value="ECO:0007669"/>
    <property type="project" value="InterPro"/>
</dbReference>
<gene>
    <name evidence="2" type="ORF">QEG23_004789</name>
</gene>
<dbReference type="Gene3D" id="2.60.40.2040">
    <property type="entry name" value="CFA/I fimbrial subunit E, pilin domain"/>
    <property type="match status" value="1"/>
</dbReference>
<organism evidence="2 3">
    <name type="scientific">Stenotrophomonas maltophilia</name>
    <name type="common">Pseudomonas maltophilia</name>
    <name type="synonym">Xanthomonas maltophilia</name>
    <dbReference type="NCBI Taxonomy" id="40324"/>
    <lineage>
        <taxon>Bacteria</taxon>
        <taxon>Pseudomonadati</taxon>
        <taxon>Pseudomonadota</taxon>
        <taxon>Gammaproteobacteria</taxon>
        <taxon>Lysobacterales</taxon>
        <taxon>Lysobacteraceae</taxon>
        <taxon>Stenotrophomonas</taxon>
        <taxon>Stenotrophomonas maltophilia group</taxon>
    </lineage>
</organism>
<comment type="caution">
    <text evidence="2">The sequence shown here is derived from an EMBL/GenBank/DDBJ whole genome shotgun (WGS) entry which is preliminary data.</text>
</comment>